<accession>A0ACC2MEZ4</accession>
<dbReference type="Proteomes" id="UP001234297">
    <property type="component" value="Chromosome 2"/>
</dbReference>
<dbReference type="EMBL" id="CM056810">
    <property type="protein sequence ID" value="KAJ8644206.1"/>
    <property type="molecule type" value="Genomic_DNA"/>
</dbReference>
<organism evidence="1 2">
    <name type="scientific">Persea americana</name>
    <name type="common">Avocado</name>
    <dbReference type="NCBI Taxonomy" id="3435"/>
    <lineage>
        <taxon>Eukaryota</taxon>
        <taxon>Viridiplantae</taxon>
        <taxon>Streptophyta</taxon>
        <taxon>Embryophyta</taxon>
        <taxon>Tracheophyta</taxon>
        <taxon>Spermatophyta</taxon>
        <taxon>Magnoliopsida</taxon>
        <taxon>Magnoliidae</taxon>
        <taxon>Laurales</taxon>
        <taxon>Lauraceae</taxon>
        <taxon>Persea</taxon>
    </lineage>
</organism>
<name>A0ACC2MEZ4_PERAE</name>
<evidence type="ECO:0000313" key="2">
    <source>
        <dbReference type="Proteomes" id="UP001234297"/>
    </source>
</evidence>
<proteinExistence type="predicted"/>
<comment type="caution">
    <text evidence="1">The sequence shown here is derived from an EMBL/GenBank/DDBJ whole genome shotgun (WGS) entry which is preliminary data.</text>
</comment>
<evidence type="ECO:0000313" key="1">
    <source>
        <dbReference type="EMBL" id="KAJ8644206.1"/>
    </source>
</evidence>
<gene>
    <name evidence="1" type="ORF">MRB53_005954</name>
</gene>
<protein>
    <submittedName>
        <fullName evidence="1">Uncharacterized protein</fullName>
    </submittedName>
</protein>
<sequence>MMATTRTTSTSTLPRSGAVSRGYNFASTWEQIFSDEFESATSFPSRRPAYFPSLIATIEHAQKHVRAWHTKRGEESFLPT</sequence>
<keyword evidence="2" id="KW-1185">Reference proteome</keyword>
<reference evidence="1 2" key="1">
    <citation type="journal article" date="2022" name="Hortic Res">
        <title>A haplotype resolved chromosomal level avocado genome allows analysis of novel avocado genes.</title>
        <authorList>
            <person name="Nath O."/>
            <person name="Fletcher S.J."/>
            <person name="Hayward A."/>
            <person name="Shaw L.M."/>
            <person name="Masouleh A.K."/>
            <person name="Furtado A."/>
            <person name="Henry R.J."/>
            <person name="Mitter N."/>
        </authorList>
    </citation>
    <scope>NUCLEOTIDE SEQUENCE [LARGE SCALE GENOMIC DNA]</scope>
    <source>
        <strain evidence="2">cv. Hass</strain>
    </source>
</reference>